<evidence type="ECO:0000313" key="3">
    <source>
        <dbReference type="Proteomes" id="UP000249757"/>
    </source>
</evidence>
<comment type="similarity">
    <text evidence="1">Belongs to the CWC16 family.</text>
</comment>
<name>A0A921PBR2_9PLEO</name>
<organism evidence="2 3">
    <name type="scientific">Pyrenophora tritici-repentis</name>
    <dbReference type="NCBI Taxonomy" id="45151"/>
    <lineage>
        <taxon>Eukaryota</taxon>
        <taxon>Fungi</taxon>
        <taxon>Dikarya</taxon>
        <taxon>Ascomycota</taxon>
        <taxon>Pezizomycotina</taxon>
        <taxon>Dothideomycetes</taxon>
        <taxon>Pleosporomycetidae</taxon>
        <taxon>Pleosporales</taxon>
        <taxon>Pleosporineae</taxon>
        <taxon>Pleosporaceae</taxon>
        <taxon>Pyrenophora</taxon>
    </lineage>
</organism>
<evidence type="ECO:0000313" key="2">
    <source>
        <dbReference type="EMBL" id="KAI1509681.1"/>
    </source>
</evidence>
<protein>
    <submittedName>
        <fullName evidence="2">Uncharacterized protein</fullName>
    </submittedName>
</protein>
<sequence>MQGFNMGRYYPPDATNPPTFNSSSHPLGTRARKLPQGILTVRFELPFAVWCNTCKPSAIIGQGVRFNAEKKKVGNYYSTPVWSFRMKHSACGGWWEIRTDPAKSEYVVCEGARRREYGGVDDEGGEGEGRFLTEEEREKRRGDAFAGFEGKVEEKGVERELKERVEELYDISEVWRDPYDVNAKLRGEFRKKRKVWRKEDRHKEGMQEKFSLGLDIADETEGDRTRAALVEFGAAGGDAGTWKPLFSDSTNTETAVEPVQKTKKLKAEAKAEESRLGLQKRLITNTKAAVDPFLLKDGGGRAKERVNLGIVKRKREGIEGAGASAIPPVASTAKADKEGTRKKPDIMAALVGYDSD</sequence>
<comment type="caution">
    <text evidence="2">The sequence shown here is derived from an EMBL/GenBank/DDBJ whole genome shotgun (WGS) entry which is preliminary data.</text>
</comment>
<dbReference type="GO" id="GO:0000398">
    <property type="term" value="P:mRNA splicing, via spliceosome"/>
    <property type="evidence" value="ECO:0007669"/>
    <property type="project" value="InterPro"/>
</dbReference>
<dbReference type="AlphaFoldDB" id="A0A921PBR2"/>
<dbReference type="PANTHER" id="PTHR12111">
    <property type="entry name" value="SPLICING FACTOR YJU2"/>
    <property type="match status" value="1"/>
</dbReference>
<dbReference type="InterPro" id="IPR007590">
    <property type="entry name" value="Saf4/Yju2"/>
</dbReference>
<reference evidence="3" key="1">
    <citation type="journal article" date="2022" name="Microb. Genom.">
        <title>A global pangenome for the wheat fungal pathogen Pyrenophora tritici-repentis and prediction of effector protein structural homology.</title>
        <authorList>
            <person name="Moolhuijzen P.M."/>
            <person name="See P.T."/>
            <person name="Shi G."/>
            <person name="Powell H.R."/>
            <person name="Cockram J."/>
            <person name="Jorgensen L.N."/>
            <person name="Benslimane H."/>
            <person name="Strelkov S.E."/>
            <person name="Turner J."/>
            <person name="Liu Z."/>
            <person name="Moffat C.S."/>
        </authorList>
    </citation>
    <scope>NUCLEOTIDE SEQUENCE [LARGE SCALE GENOMIC DNA]</scope>
</reference>
<dbReference type="EMBL" id="NRDI02000019">
    <property type="protein sequence ID" value="KAI1509681.1"/>
    <property type="molecule type" value="Genomic_DNA"/>
</dbReference>
<evidence type="ECO:0000256" key="1">
    <source>
        <dbReference type="ARBA" id="ARBA00005595"/>
    </source>
</evidence>
<dbReference type="GO" id="GO:0071014">
    <property type="term" value="C:post-mRNA release spliceosomal complex"/>
    <property type="evidence" value="ECO:0007669"/>
    <property type="project" value="TreeGrafter"/>
</dbReference>
<dbReference type="Pfam" id="PF04502">
    <property type="entry name" value="Saf4_Yju2"/>
    <property type="match status" value="1"/>
</dbReference>
<keyword evidence="3" id="KW-1185">Reference proteome</keyword>
<dbReference type="GO" id="GO:0005684">
    <property type="term" value="C:U2-type spliceosomal complex"/>
    <property type="evidence" value="ECO:0007669"/>
    <property type="project" value="TreeGrafter"/>
</dbReference>
<accession>A0A921PBR2</accession>
<proteinExistence type="inferred from homology"/>
<dbReference type="OrthoDB" id="360327at2759"/>
<gene>
    <name evidence="2" type="ORF">Ptr86124_011267</name>
</gene>
<dbReference type="Proteomes" id="UP000249757">
    <property type="component" value="Unassembled WGS sequence"/>
</dbReference>
<dbReference type="PANTHER" id="PTHR12111:SF2">
    <property type="entry name" value="SPLICING FACTOR YJU2B-RELATED"/>
    <property type="match status" value="1"/>
</dbReference>